<dbReference type="NCBIfam" id="TIGR01550">
    <property type="entry name" value="DOC_P1"/>
    <property type="match status" value="1"/>
</dbReference>
<organism evidence="2 3">
    <name type="scientific">Bombiscardovia apis</name>
    <dbReference type="NCBI Taxonomy" id="2932182"/>
    <lineage>
        <taxon>Bacteria</taxon>
        <taxon>Bacillati</taxon>
        <taxon>Actinomycetota</taxon>
        <taxon>Actinomycetes</taxon>
        <taxon>Bifidobacteriales</taxon>
        <taxon>Bifidobacteriaceae</taxon>
        <taxon>Bombiscardovia</taxon>
    </lineage>
</organism>
<dbReference type="PANTHER" id="PTHR39426">
    <property type="entry name" value="HOMOLOGY TO DEATH-ON-CURING PROTEIN OF PHAGE P1"/>
    <property type="match status" value="1"/>
</dbReference>
<dbReference type="InterPro" id="IPR053737">
    <property type="entry name" value="Type_II_TA_Toxin"/>
</dbReference>
<evidence type="ECO:0000259" key="1">
    <source>
        <dbReference type="PROSITE" id="PS51459"/>
    </source>
</evidence>
<dbReference type="InterPro" id="IPR036597">
    <property type="entry name" value="Fido-like_dom_sf"/>
</dbReference>
<dbReference type="Proteomes" id="UP001321748">
    <property type="component" value="Chromosome"/>
</dbReference>
<reference evidence="2 3" key="1">
    <citation type="journal article" date="2023" name="Microbiol. Spectr.">
        <title>Symbiosis of Carpenter Bees with Uncharacterized Lactic Acid Bacteria Showing NAD Auxotrophy.</title>
        <authorList>
            <person name="Kawasaki S."/>
            <person name="Ozawa K."/>
            <person name="Mori T."/>
            <person name="Yamamoto A."/>
            <person name="Ito M."/>
            <person name="Ohkuma M."/>
            <person name="Sakamoto M."/>
            <person name="Matsutani M."/>
        </authorList>
    </citation>
    <scope>NUCLEOTIDE SEQUENCE [LARGE SCALE GENOMIC DNA]</scope>
    <source>
        <strain evidence="2 3">KimH</strain>
    </source>
</reference>
<evidence type="ECO:0000313" key="3">
    <source>
        <dbReference type="Proteomes" id="UP001321748"/>
    </source>
</evidence>
<sequence length="161" mass="17997">MPEHTADENWRKVAPPIEFADEPDFLAFVQTVLDAHMEEMTKHGGYAIEKGDEGPRVQSVAASTFLASFGQKPVDRFADIFDQAAAFAYYLVRDHPFGDGNKRTAVRISLAMIALRGIRLNIADSPNPWENDLYQWVEALASGSLSKEQLSEHLRSRAYIG</sequence>
<dbReference type="Pfam" id="PF02661">
    <property type="entry name" value="Fic"/>
    <property type="match status" value="1"/>
</dbReference>
<protein>
    <submittedName>
        <fullName evidence="2">Death-on-curing protein</fullName>
    </submittedName>
</protein>
<dbReference type="PANTHER" id="PTHR39426:SF1">
    <property type="entry name" value="HOMOLOGY TO DEATH-ON-CURING PROTEIN OF PHAGE P1"/>
    <property type="match status" value="1"/>
</dbReference>
<dbReference type="Gene3D" id="1.20.120.1870">
    <property type="entry name" value="Fic/DOC protein, Fido domain"/>
    <property type="match status" value="1"/>
</dbReference>
<dbReference type="SUPFAM" id="SSF140931">
    <property type="entry name" value="Fic-like"/>
    <property type="match status" value="1"/>
</dbReference>
<accession>A0ABN6SHF1</accession>
<evidence type="ECO:0000313" key="2">
    <source>
        <dbReference type="EMBL" id="BDR55103.1"/>
    </source>
</evidence>
<gene>
    <name evidence="2" type="ORF">KIMH_12140</name>
</gene>
<dbReference type="InterPro" id="IPR003812">
    <property type="entry name" value="Fido"/>
</dbReference>
<proteinExistence type="predicted"/>
<feature type="domain" description="Fido" evidence="1">
    <location>
        <begin position="27"/>
        <end position="156"/>
    </location>
</feature>
<dbReference type="PROSITE" id="PS51459">
    <property type="entry name" value="FIDO"/>
    <property type="match status" value="1"/>
</dbReference>
<name>A0ABN6SHF1_9BIFI</name>
<dbReference type="RefSeq" id="WP_317642604.1">
    <property type="nucleotide sequence ID" value="NZ_AP026800.1"/>
</dbReference>
<dbReference type="EMBL" id="AP026800">
    <property type="protein sequence ID" value="BDR55103.1"/>
    <property type="molecule type" value="Genomic_DNA"/>
</dbReference>
<keyword evidence="3" id="KW-1185">Reference proteome</keyword>
<dbReference type="InterPro" id="IPR006440">
    <property type="entry name" value="Doc"/>
</dbReference>